<keyword evidence="5" id="KW-0614">Plasmid</keyword>
<dbReference type="KEGG" id="moc:BB934_29025"/>
<dbReference type="OrthoDB" id="9814821at2"/>
<evidence type="ECO:0000313" key="5">
    <source>
        <dbReference type="EMBL" id="ANY82357.1"/>
    </source>
</evidence>
<accession>A0A1B2EQW2</accession>
<gene>
    <name evidence="5" type="ORF">BB934_29025</name>
</gene>
<dbReference type="PANTHER" id="PTHR11895:SF7">
    <property type="entry name" value="GLUTAMYL-TRNA(GLN) AMIDOTRANSFERASE SUBUNIT A, MITOCHONDRIAL"/>
    <property type="match status" value="1"/>
</dbReference>
<comment type="similarity">
    <text evidence="2">Belongs to the amidase family.</text>
</comment>
<dbReference type="EMBL" id="CP016617">
    <property type="protein sequence ID" value="ANY82357.1"/>
    <property type="molecule type" value="Genomic_DNA"/>
</dbReference>
<organism evidence="5">
    <name type="scientific">Microvirga ossetica</name>
    <dbReference type="NCBI Taxonomy" id="1882682"/>
    <lineage>
        <taxon>Bacteria</taxon>
        <taxon>Pseudomonadati</taxon>
        <taxon>Pseudomonadota</taxon>
        <taxon>Alphaproteobacteria</taxon>
        <taxon>Hyphomicrobiales</taxon>
        <taxon>Methylobacteriaceae</taxon>
        <taxon>Microvirga</taxon>
    </lineage>
</organism>
<dbReference type="RefSeq" id="WP_099513464.1">
    <property type="nucleotide sequence ID" value="NZ_CP016617.1"/>
</dbReference>
<proteinExistence type="inferred from homology"/>
<feature type="domain" description="Amidase" evidence="4">
    <location>
        <begin position="28"/>
        <end position="475"/>
    </location>
</feature>
<dbReference type="Pfam" id="PF01425">
    <property type="entry name" value="Amidase"/>
    <property type="match status" value="1"/>
</dbReference>
<dbReference type="InterPro" id="IPR036928">
    <property type="entry name" value="AS_sf"/>
</dbReference>
<dbReference type="InterPro" id="IPR020556">
    <property type="entry name" value="Amidase_CS"/>
</dbReference>
<evidence type="ECO:0000256" key="3">
    <source>
        <dbReference type="ARBA" id="ARBA00021874"/>
    </source>
</evidence>
<evidence type="ECO:0000256" key="2">
    <source>
        <dbReference type="ARBA" id="ARBA00009199"/>
    </source>
</evidence>
<name>A0A1B2EQW2_9HYPH</name>
<dbReference type="GO" id="GO:0003824">
    <property type="term" value="F:catalytic activity"/>
    <property type="evidence" value="ECO:0007669"/>
    <property type="project" value="InterPro"/>
</dbReference>
<dbReference type="PROSITE" id="PS00571">
    <property type="entry name" value="AMIDASES"/>
    <property type="match status" value="1"/>
</dbReference>
<dbReference type="InterPro" id="IPR023631">
    <property type="entry name" value="Amidase_dom"/>
</dbReference>
<dbReference type="AlphaFoldDB" id="A0A1B2EQW2"/>
<evidence type="ECO:0000256" key="1">
    <source>
        <dbReference type="ARBA" id="ARBA00003871"/>
    </source>
</evidence>
<evidence type="ECO:0000259" key="4">
    <source>
        <dbReference type="Pfam" id="PF01425"/>
    </source>
</evidence>
<geneLocation type="plasmid" evidence="5">
    <name>unnamed1</name>
</geneLocation>
<dbReference type="SUPFAM" id="SSF75304">
    <property type="entry name" value="Amidase signature (AS) enzymes"/>
    <property type="match status" value="1"/>
</dbReference>
<dbReference type="Gene3D" id="3.90.1300.10">
    <property type="entry name" value="Amidase signature (AS) domain"/>
    <property type="match status" value="1"/>
</dbReference>
<sequence length="500" mass="53473">MGLTDDYIALDATALAALVRHRQVSPAELVEAAITRLEQVEPKLAGMAERTLDEARRAACERLADVPFAGVPFLLKDNMHVAAGVPYHNGSRIWRGWVPSQDSELVRRFKAAGLIILGSTKVPELSLTPVTEPRHFGRANNPWALDRTTGGSSGGSAAHVAARSVPMAHATDGGGSIRIPASCCALFGLKPTRGRTPNGPSIGEGWHGAAIGHAVARSVRDSARLLDAIAGPDLGAPYGLAPPARSFAEAAARPPGRLRIAFSAMAPNGAAVDPQCRTAVENAAKLCGALGHEVEEAAPAVPEDYFSWFLITFLAAVAQEFVFAEEMTGTRPRRGDVEESTWLCRALGRSFSAAELSVALERLHRATRQIAVFFETYDLLLTPALACPPVRHGDLQPRGLEAALQGLAARLGVGRYLRYGPLLRQAADRAFRFMPFSPIWNVTGQPAASLPLHWTPDGLPVGVQVVARFGQEETLFSFAAQIEQVRSWAHRLPTAIADIG</sequence>
<reference evidence="5" key="1">
    <citation type="submission" date="2016-07" db="EMBL/GenBank/DDBJ databases">
        <title>Microvirga ossetica sp. nov. a new species of rhizobia isolated from root nodules of the legume species Vicia alpestris Steven originated from North Ossetia region in the Caucasus.</title>
        <authorList>
            <person name="Safronova V.I."/>
            <person name="Kuznetsova I.G."/>
            <person name="Sazanova A.L."/>
            <person name="Belimov A."/>
            <person name="Andronov E."/>
            <person name="Osledkin Y.S."/>
            <person name="Onishchuk O.P."/>
            <person name="Kurchak O.N."/>
            <person name="Shaposhnikov A.I."/>
            <person name="Willems A."/>
            <person name="Tikhonovich I.A."/>
        </authorList>
    </citation>
    <scope>NUCLEOTIDE SEQUENCE [LARGE SCALE GENOMIC DNA]</scope>
    <source>
        <strain evidence="5">V5/3M</strain>
        <plasmid evidence="5">unnamed1</plasmid>
    </source>
</reference>
<dbReference type="InterPro" id="IPR000120">
    <property type="entry name" value="Amidase"/>
</dbReference>
<comment type="function">
    <text evidence="1">Hydrolyzes indole-3-acetamide (IAM) into indole-3-acetic acid (IAA).</text>
</comment>
<dbReference type="PANTHER" id="PTHR11895">
    <property type="entry name" value="TRANSAMIDASE"/>
    <property type="match status" value="1"/>
</dbReference>
<protein>
    <recommendedName>
        <fullName evidence="3">Indoleacetamide hydrolase</fullName>
    </recommendedName>
</protein>